<name>A0A168LKA3_9BACL</name>
<sequence>MIQDTPIYVTHDEALTNILIEQDTLVDFCYYTIKEGIEKSRVVRKFLSVVDSNKVTDLDRLLSYSEVET</sequence>
<keyword evidence="2" id="KW-1185">Reference proteome</keyword>
<dbReference type="EMBL" id="LVJH01000013">
    <property type="protein sequence ID" value="OAB43505.1"/>
    <property type="molecule type" value="Genomic_DNA"/>
</dbReference>
<organism evidence="1 2">
    <name type="scientific">Paenibacillus glacialis</name>
    <dbReference type="NCBI Taxonomy" id="494026"/>
    <lineage>
        <taxon>Bacteria</taxon>
        <taxon>Bacillati</taxon>
        <taxon>Bacillota</taxon>
        <taxon>Bacilli</taxon>
        <taxon>Bacillales</taxon>
        <taxon>Paenibacillaceae</taxon>
        <taxon>Paenibacillus</taxon>
    </lineage>
</organism>
<evidence type="ECO:0000313" key="1">
    <source>
        <dbReference type="EMBL" id="OAB43505.1"/>
    </source>
</evidence>
<dbReference type="Proteomes" id="UP000076967">
    <property type="component" value="Unassembled WGS sequence"/>
</dbReference>
<proteinExistence type="predicted"/>
<dbReference type="AlphaFoldDB" id="A0A168LKA3"/>
<reference evidence="1 2" key="1">
    <citation type="submission" date="2016-03" db="EMBL/GenBank/DDBJ databases">
        <title>Draft genome sequence of Paenibacillus glacialis DSM 22343.</title>
        <authorList>
            <person name="Shin S.-K."/>
            <person name="Yi H."/>
        </authorList>
    </citation>
    <scope>NUCLEOTIDE SEQUENCE [LARGE SCALE GENOMIC DNA]</scope>
    <source>
        <strain evidence="1 2">DSM 22343</strain>
    </source>
</reference>
<comment type="caution">
    <text evidence="1">The sequence shown here is derived from an EMBL/GenBank/DDBJ whole genome shotgun (WGS) entry which is preliminary data.</text>
</comment>
<gene>
    <name evidence="1" type="ORF">PGLA_08825</name>
</gene>
<evidence type="ECO:0000313" key="2">
    <source>
        <dbReference type="Proteomes" id="UP000076967"/>
    </source>
</evidence>
<accession>A0A168LKA3</accession>
<protein>
    <submittedName>
        <fullName evidence="1">Uncharacterized protein</fullName>
    </submittedName>
</protein>